<protein>
    <submittedName>
        <fullName evidence="2">Uncharacterized protein</fullName>
    </submittedName>
</protein>
<dbReference type="Proteomes" id="UP000266841">
    <property type="component" value="Unassembled WGS sequence"/>
</dbReference>
<proteinExistence type="predicted"/>
<evidence type="ECO:0000313" key="3">
    <source>
        <dbReference type="Proteomes" id="UP000266841"/>
    </source>
</evidence>
<sequence length="322" mass="34994">MPSGAANPRVDLSGGGPIRRHRPLVGHGTLLAVFVLASLSKLASLTLEQRLCDGPQTAAPRIGVATQAAATTDQPPRGPGGGRNAANATTWDHDPHSMGLPRTRYEILTLKWSLEAHPLRKKNVERMETFFEGLFHVDYAVDVAEDYELVNEIFARNNITCEGMGTGLTLGAIGLWASTIRSWERVLERGDEYDYLVVIQDDVEYGEGARLPPQGLKTSRKPLAVLRRTQPADVLDGERGHGEFLLGQVHTRSHAGDEGGVRAGEEEEAARHVLRWAGDRGGESELRLGEARGGRAEGFIHKGYGAEVRLRCEVCGQKVAKG</sequence>
<feature type="region of interest" description="Disordered" evidence="1">
    <location>
        <begin position="66"/>
        <end position="95"/>
    </location>
</feature>
<evidence type="ECO:0000256" key="1">
    <source>
        <dbReference type="SAM" id="MobiDB-lite"/>
    </source>
</evidence>
<comment type="caution">
    <text evidence="2">The sequence shown here is derived from an EMBL/GenBank/DDBJ whole genome shotgun (WGS) entry which is preliminary data.</text>
</comment>
<evidence type="ECO:0000313" key="2">
    <source>
        <dbReference type="EMBL" id="EJK46267.1"/>
    </source>
</evidence>
<gene>
    <name evidence="2" type="ORF">THAOC_35073</name>
</gene>
<dbReference type="EMBL" id="AGNL01047861">
    <property type="protein sequence ID" value="EJK46267.1"/>
    <property type="molecule type" value="Genomic_DNA"/>
</dbReference>
<accession>K0RI42</accession>
<reference evidence="2 3" key="1">
    <citation type="journal article" date="2012" name="Genome Biol.">
        <title>Genome and low-iron response of an oceanic diatom adapted to chronic iron limitation.</title>
        <authorList>
            <person name="Lommer M."/>
            <person name="Specht M."/>
            <person name="Roy A.S."/>
            <person name="Kraemer L."/>
            <person name="Andreson R."/>
            <person name="Gutowska M.A."/>
            <person name="Wolf J."/>
            <person name="Bergner S.V."/>
            <person name="Schilhabel M.B."/>
            <person name="Klostermeier U.C."/>
            <person name="Beiko R.G."/>
            <person name="Rosenstiel P."/>
            <person name="Hippler M."/>
            <person name="Laroche J."/>
        </authorList>
    </citation>
    <scope>NUCLEOTIDE SEQUENCE [LARGE SCALE GENOMIC DNA]</scope>
    <source>
        <strain evidence="2 3">CCMP1005</strain>
    </source>
</reference>
<dbReference type="AlphaFoldDB" id="K0RI42"/>
<organism evidence="2 3">
    <name type="scientific">Thalassiosira oceanica</name>
    <name type="common">Marine diatom</name>
    <dbReference type="NCBI Taxonomy" id="159749"/>
    <lineage>
        <taxon>Eukaryota</taxon>
        <taxon>Sar</taxon>
        <taxon>Stramenopiles</taxon>
        <taxon>Ochrophyta</taxon>
        <taxon>Bacillariophyta</taxon>
        <taxon>Coscinodiscophyceae</taxon>
        <taxon>Thalassiosirophycidae</taxon>
        <taxon>Thalassiosirales</taxon>
        <taxon>Thalassiosiraceae</taxon>
        <taxon>Thalassiosira</taxon>
    </lineage>
</organism>
<name>K0RI42_THAOC</name>
<keyword evidence="3" id="KW-1185">Reference proteome</keyword>